<name>A0A840DJZ4_9MICO</name>
<evidence type="ECO:0000313" key="2">
    <source>
        <dbReference type="EMBL" id="MBB4072035.1"/>
    </source>
</evidence>
<keyword evidence="1" id="KW-0812">Transmembrane</keyword>
<dbReference type="Proteomes" id="UP000571183">
    <property type="component" value="Unassembled WGS sequence"/>
</dbReference>
<keyword evidence="1" id="KW-1133">Transmembrane helix</keyword>
<organism evidence="2 3">
    <name type="scientific">Canibacter oris</name>
    <dbReference type="NCBI Taxonomy" id="1365628"/>
    <lineage>
        <taxon>Bacteria</taxon>
        <taxon>Bacillati</taxon>
        <taxon>Actinomycetota</taxon>
        <taxon>Actinomycetes</taxon>
        <taxon>Micrococcales</taxon>
        <taxon>Microbacteriaceae</taxon>
        <taxon>Canibacter</taxon>
    </lineage>
</organism>
<keyword evidence="1" id="KW-0472">Membrane</keyword>
<dbReference type="AlphaFoldDB" id="A0A840DJZ4"/>
<gene>
    <name evidence="2" type="ORF">F5897_001358</name>
</gene>
<dbReference type="RefSeq" id="WP_183304956.1">
    <property type="nucleotide sequence ID" value="NZ_JACIFD010000014.1"/>
</dbReference>
<proteinExistence type="predicted"/>
<comment type="caution">
    <text evidence="2">The sequence shown here is derived from an EMBL/GenBank/DDBJ whole genome shotgun (WGS) entry which is preliminary data.</text>
</comment>
<sequence>MTANTIELGRVIKSAEVRRGLYLAYVSLALVVGALHAAWGVVDVPRPVILDMASAAVAYLAIPFAGLAIANTPAGKHAAAEPEHEVILEDD</sequence>
<keyword evidence="3" id="KW-1185">Reference proteome</keyword>
<feature type="transmembrane region" description="Helical" evidence="1">
    <location>
        <begin position="48"/>
        <end position="70"/>
    </location>
</feature>
<protein>
    <submittedName>
        <fullName evidence="2">Uncharacterized protein</fullName>
    </submittedName>
</protein>
<dbReference type="EMBL" id="JACIFD010000014">
    <property type="protein sequence ID" value="MBB4072035.1"/>
    <property type="molecule type" value="Genomic_DNA"/>
</dbReference>
<feature type="transmembrane region" description="Helical" evidence="1">
    <location>
        <begin position="21"/>
        <end position="42"/>
    </location>
</feature>
<evidence type="ECO:0000256" key="1">
    <source>
        <dbReference type="SAM" id="Phobius"/>
    </source>
</evidence>
<reference evidence="2" key="1">
    <citation type="submission" date="2020-08" db="EMBL/GenBank/DDBJ databases">
        <title>Sequencing the genomes of 1000 actinobacteria strains.</title>
        <authorList>
            <person name="Klenk H.-P."/>
        </authorList>
    </citation>
    <scope>NUCLEOTIDE SEQUENCE [LARGE SCALE GENOMIC DNA]</scope>
    <source>
        <strain evidence="2">DSM 27064</strain>
    </source>
</reference>
<accession>A0A840DJZ4</accession>
<evidence type="ECO:0000313" key="3">
    <source>
        <dbReference type="Proteomes" id="UP000571183"/>
    </source>
</evidence>